<feature type="transmembrane region" description="Helical" evidence="1">
    <location>
        <begin position="88"/>
        <end position="111"/>
    </location>
</feature>
<evidence type="ECO:0000313" key="2">
    <source>
        <dbReference type="EMBL" id="OWP84973.1"/>
    </source>
</evidence>
<keyword evidence="1" id="KW-1133">Transmembrane helix</keyword>
<dbReference type="EMBL" id="MTCZ01000011">
    <property type="protein sequence ID" value="OWP84973.1"/>
    <property type="molecule type" value="Genomic_DNA"/>
</dbReference>
<dbReference type="OrthoDB" id="9808460at2"/>
<proteinExistence type="predicted"/>
<dbReference type="PANTHER" id="PTHR39165:SF1">
    <property type="entry name" value="DUF456 DOMAIN-CONTAINING PROTEIN"/>
    <property type="match status" value="1"/>
</dbReference>
<evidence type="ECO:0000313" key="3">
    <source>
        <dbReference type="Proteomes" id="UP000197768"/>
    </source>
</evidence>
<feature type="transmembrane region" description="Helical" evidence="1">
    <location>
        <begin position="131"/>
        <end position="158"/>
    </location>
</feature>
<dbReference type="Proteomes" id="UP000197768">
    <property type="component" value="Unassembled WGS sequence"/>
</dbReference>
<protein>
    <submittedName>
        <fullName evidence="2">Uncharacterized protein</fullName>
    </submittedName>
</protein>
<organism evidence="2 3">
    <name type="scientific">Flavobacterium davisii</name>
    <dbReference type="NCBI Taxonomy" id="2906077"/>
    <lineage>
        <taxon>Bacteria</taxon>
        <taxon>Pseudomonadati</taxon>
        <taxon>Bacteroidota</taxon>
        <taxon>Flavobacteriia</taxon>
        <taxon>Flavobacteriales</taxon>
        <taxon>Flavobacteriaceae</taxon>
        <taxon>Flavobacterium</taxon>
    </lineage>
</organism>
<dbReference type="PANTHER" id="PTHR39165">
    <property type="entry name" value="IG HYPOTHETICAL 17883"/>
    <property type="match status" value="1"/>
</dbReference>
<accession>A0A246GKV8</accession>
<keyword evidence="1" id="KW-0812">Transmembrane</keyword>
<dbReference type="RefSeq" id="WP_088390696.1">
    <property type="nucleotide sequence ID" value="NZ_MTCZ01000011.1"/>
</dbReference>
<reference evidence="2 3" key="1">
    <citation type="journal article" date="2017" name="Infect. Genet. Evol.">
        <title>Comparative genome analysis of fish pathogen Flavobacterium columnare reveals extensive sequence diversity within the species.</title>
        <authorList>
            <person name="Kayansamruaj P."/>
            <person name="Dong H.T."/>
            <person name="Hirono I."/>
            <person name="Kondo H."/>
            <person name="Senapin S."/>
            <person name="Rodkhum C."/>
        </authorList>
    </citation>
    <scope>NUCLEOTIDE SEQUENCE [LARGE SCALE GENOMIC DNA]</scope>
    <source>
        <strain evidence="2 3">1215</strain>
    </source>
</reference>
<dbReference type="AlphaFoldDB" id="A0A246GKV8"/>
<evidence type="ECO:0000256" key="1">
    <source>
        <dbReference type="SAM" id="Phobius"/>
    </source>
</evidence>
<gene>
    <name evidence="2" type="ORF">BWK59_02400</name>
</gene>
<name>A0A246GKV8_9FLAO</name>
<feature type="transmembrane region" description="Helical" evidence="1">
    <location>
        <begin position="47"/>
        <end position="68"/>
    </location>
</feature>
<sequence length="165" mass="17973">MDLALVIIGFLCVLIGIIGSVLPALPGPSLSWVGLLFLYLTKAIPFNYWILGISLLVTIIVIIFDYLIPAQGTKRFGGSKYGVLGTNIGLIVGLFIPPIGFLVGPFVGAYLGELFFDSQNHKRAFKAALGAFIGFVTSTLIKLFVCIAYLGLFVYIFWGYKDQLI</sequence>
<keyword evidence="1" id="KW-0472">Membrane</keyword>
<dbReference type="Pfam" id="PF04306">
    <property type="entry name" value="DUF456"/>
    <property type="match status" value="1"/>
</dbReference>
<dbReference type="InterPro" id="IPR007403">
    <property type="entry name" value="DUF456"/>
</dbReference>
<comment type="caution">
    <text evidence="2">The sequence shown here is derived from an EMBL/GenBank/DDBJ whole genome shotgun (WGS) entry which is preliminary data.</text>
</comment>